<feature type="transmembrane region" description="Helical" evidence="1">
    <location>
        <begin position="7"/>
        <end position="28"/>
    </location>
</feature>
<keyword evidence="1" id="KW-0472">Membrane</keyword>
<evidence type="ECO:0000313" key="2">
    <source>
        <dbReference type="EMBL" id="EGU31001.1"/>
    </source>
</evidence>
<evidence type="ECO:0000313" key="3">
    <source>
        <dbReference type="Proteomes" id="UP000004605"/>
    </source>
</evidence>
<gene>
    <name evidence="2" type="ORF">VII00023_20692</name>
</gene>
<dbReference type="Proteomes" id="UP000004605">
    <property type="component" value="Unassembled WGS sequence"/>
</dbReference>
<proteinExistence type="predicted"/>
<organism evidence="2 3">
    <name type="scientific">Vibrio ichthyoenteri ATCC 700023</name>
    <dbReference type="NCBI Taxonomy" id="870968"/>
    <lineage>
        <taxon>Bacteria</taxon>
        <taxon>Pseudomonadati</taxon>
        <taxon>Pseudomonadota</taxon>
        <taxon>Gammaproteobacteria</taxon>
        <taxon>Vibrionales</taxon>
        <taxon>Vibrionaceae</taxon>
        <taxon>Vibrio</taxon>
    </lineage>
</organism>
<sequence length="58" mass="6346">MELLENNVHYVFGLAIAVLVIAMFAYLQGANVKVLVKGFFGVFVCSLIVMATLLVNQI</sequence>
<keyword evidence="1" id="KW-1133">Transmembrane helix</keyword>
<evidence type="ECO:0000256" key="1">
    <source>
        <dbReference type="SAM" id="Phobius"/>
    </source>
</evidence>
<reference evidence="2 3" key="1">
    <citation type="journal article" date="2012" name="Int. J. Syst. Evol. Microbiol.">
        <title>Vibrio caribbeanicus sp. nov., isolated from the marine sponge Scleritoderma cyanea.</title>
        <authorList>
            <person name="Hoffmann M."/>
            <person name="Monday S.R."/>
            <person name="Allard M.W."/>
            <person name="Strain E.A."/>
            <person name="Whittaker P."/>
            <person name="Naum M."/>
            <person name="McCarthy P.J."/>
            <person name="Lopez J.V."/>
            <person name="Fischer M."/>
            <person name="Brown E.W."/>
        </authorList>
    </citation>
    <scope>NUCLEOTIDE SEQUENCE [LARGE SCALE GENOMIC DNA]</scope>
    <source>
        <strain evidence="2 3">ATCC 700023</strain>
    </source>
</reference>
<comment type="caution">
    <text evidence="2">The sequence shown here is derived from an EMBL/GenBank/DDBJ whole genome shotgun (WGS) entry which is preliminary data.</text>
</comment>
<accession>F9S7V1</accession>
<dbReference type="AlphaFoldDB" id="F9S7V1"/>
<keyword evidence="3" id="KW-1185">Reference proteome</keyword>
<dbReference type="RefSeq" id="WP_006714559.1">
    <property type="nucleotide sequence ID" value="NZ_AFWF01000303.1"/>
</dbReference>
<dbReference type="EMBL" id="AFWF01000303">
    <property type="protein sequence ID" value="EGU31001.1"/>
    <property type="molecule type" value="Genomic_DNA"/>
</dbReference>
<protein>
    <submittedName>
        <fullName evidence="2">Uncharacterized protein</fullName>
    </submittedName>
</protein>
<keyword evidence="1" id="KW-0812">Transmembrane</keyword>
<name>F9S7V1_9VIBR</name>
<feature type="transmembrane region" description="Helical" evidence="1">
    <location>
        <begin position="34"/>
        <end position="55"/>
    </location>
</feature>